<evidence type="ECO:0000256" key="7">
    <source>
        <dbReference type="ARBA" id="ARBA00023224"/>
    </source>
</evidence>
<dbReference type="InterPro" id="IPR000725">
    <property type="entry name" value="Olfact_rcpt"/>
</dbReference>
<evidence type="ECO:0000313" key="10">
    <source>
        <dbReference type="EMBL" id="ETE58918.1"/>
    </source>
</evidence>
<dbReference type="GO" id="GO:0005886">
    <property type="term" value="C:plasma membrane"/>
    <property type="evidence" value="ECO:0007669"/>
    <property type="project" value="UniProtKB-SubCell"/>
</dbReference>
<dbReference type="AlphaFoldDB" id="V8NB98"/>
<sequence>MCDYQALIQLSCSDNSAFERTNYAGNFLVLLIPLSLILISYVAILFQVVRVRSSQKSHKALGTCMSHLCVVGIFYITCLATYMKPASSYSPQEAMINTLFFTIVPAMINPFIYSLRNRDVLEALKKIFGKHNLHYAVTIN</sequence>
<gene>
    <name evidence="10" type="primary">OR2AG2</name>
    <name evidence="10" type="ORF">L345_15356</name>
</gene>
<dbReference type="OrthoDB" id="9597618at2759"/>
<dbReference type="GO" id="GO:0004984">
    <property type="term" value="F:olfactory receptor activity"/>
    <property type="evidence" value="ECO:0007669"/>
    <property type="project" value="InterPro"/>
</dbReference>
<dbReference type="EMBL" id="AZIM01006110">
    <property type="protein sequence ID" value="ETE58918.1"/>
    <property type="molecule type" value="Genomic_DNA"/>
</dbReference>
<keyword evidence="6 8" id="KW-0472">Membrane</keyword>
<dbReference type="PRINTS" id="PR00245">
    <property type="entry name" value="OLFACTORYR"/>
</dbReference>
<comment type="subcellular location">
    <subcellularLocation>
        <location evidence="1">Cell membrane</location>
        <topology evidence="1">Multi-pass membrane protein</topology>
    </subcellularLocation>
</comment>
<proteinExistence type="predicted"/>
<keyword evidence="11" id="KW-1185">Reference proteome</keyword>
<dbReference type="PROSITE" id="PS50262">
    <property type="entry name" value="G_PROTEIN_RECEP_F1_2"/>
    <property type="match status" value="1"/>
</dbReference>
<keyword evidence="10" id="KW-0675">Receptor</keyword>
<dbReference type="PANTHER" id="PTHR26453">
    <property type="entry name" value="OLFACTORY RECEPTOR"/>
    <property type="match status" value="1"/>
</dbReference>
<feature type="domain" description="G-protein coupled receptors family 1 profile" evidence="9">
    <location>
        <begin position="1"/>
        <end position="113"/>
    </location>
</feature>
<comment type="caution">
    <text evidence="10">The sequence shown here is derived from an EMBL/GenBank/DDBJ whole genome shotgun (WGS) entry which is preliminary data.</text>
</comment>
<evidence type="ECO:0000256" key="2">
    <source>
        <dbReference type="ARBA" id="ARBA00022475"/>
    </source>
</evidence>
<evidence type="ECO:0000256" key="6">
    <source>
        <dbReference type="ARBA" id="ARBA00023136"/>
    </source>
</evidence>
<evidence type="ECO:0000313" key="11">
    <source>
        <dbReference type="Proteomes" id="UP000018936"/>
    </source>
</evidence>
<keyword evidence="7" id="KW-0807">Transducer</keyword>
<keyword evidence="4 8" id="KW-0812">Transmembrane</keyword>
<dbReference type="SUPFAM" id="SSF81321">
    <property type="entry name" value="Family A G protein-coupled receptor-like"/>
    <property type="match status" value="1"/>
</dbReference>
<feature type="transmembrane region" description="Helical" evidence="8">
    <location>
        <begin position="94"/>
        <end position="115"/>
    </location>
</feature>
<evidence type="ECO:0000256" key="1">
    <source>
        <dbReference type="ARBA" id="ARBA00004651"/>
    </source>
</evidence>
<feature type="transmembrane region" description="Helical" evidence="8">
    <location>
        <begin position="27"/>
        <end position="48"/>
    </location>
</feature>
<keyword evidence="5 8" id="KW-1133">Transmembrane helix</keyword>
<name>V8NB98_OPHHA</name>
<evidence type="ECO:0000256" key="8">
    <source>
        <dbReference type="SAM" id="Phobius"/>
    </source>
</evidence>
<feature type="transmembrane region" description="Helical" evidence="8">
    <location>
        <begin position="60"/>
        <end position="82"/>
    </location>
</feature>
<dbReference type="InterPro" id="IPR017452">
    <property type="entry name" value="GPCR_Rhodpsn_7TM"/>
</dbReference>
<dbReference type="Gene3D" id="1.20.1070.10">
    <property type="entry name" value="Rhodopsin 7-helix transmembrane proteins"/>
    <property type="match status" value="1"/>
</dbReference>
<dbReference type="GO" id="GO:0007186">
    <property type="term" value="P:G protein-coupled receptor signaling pathway"/>
    <property type="evidence" value="ECO:0007669"/>
    <property type="project" value="InterPro"/>
</dbReference>
<evidence type="ECO:0000256" key="3">
    <source>
        <dbReference type="ARBA" id="ARBA00022606"/>
    </source>
</evidence>
<evidence type="ECO:0000256" key="4">
    <source>
        <dbReference type="ARBA" id="ARBA00022692"/>
    </source>
</evidence>
<organism evidence="10 11">
    <name type="scientific">Ophiophagus hannah</name>
    <name type="common">King cobra</name>
    <name type="synonym">Naja hannah</name>
    <dbReference type="NCBI Taxonomy" id="8665"/>
    <lineage>
        <taxon>Eukaryota</taxon>
        <taxon>Metazoa</taxon>
        <taxon>Chordata</taxon>
        <taxon>Craniata</taxon>
        <taxon>Vertebrata</taxon>
        <taxon>Euteleostomi</taxon>
        <taxon>Lepidosauria</taxon>
        <taxon>Squamata</taxon>
        <taxon>Bifurcata</taxon>
        <taxon>Unidentata</taxon>
        <taxon>Episquamata</taxon>
        <taxon>Toxicofera</taxon>
        <taxon>Serpentes</taxon>
        <taxon>Colubroidea</taxon>
        <taxon>Elapidae</taxon>
        <taxon>Elapinae</taxon>
        <taxon>Ophiophagus</taxon>
    </lineage>
</organism>
<evidence type="ECO:0000256" key="5">
    <source>
        <dbReference type="ARBA" id="ARBA00022989"/>
    </source>
</evidence>
<dbReference type="Proteomes" id="UP000018936">
    <property type="component" value="Unassembled WGS sequence"/>
</dbReference>
<dbReference type="Pfam" id="PF13853">
    <property type="entry name" value="7tm_4"/>
    <property type="match status" value="1"/>
</dbReference>
<keyword evidence="2" id="KW-1003">Cell membrane</keyword>
<evidence type="ECO:0000259" key="9">
    <source>
        <dbReference type="PROSITE" id="PS50262"/>
    </source>
</evidence>
<protein>
    <submittedName>
        <fullName evidence="10">Olfactory receptor 2AG2</fullName>
    </submittedName>
</protein>
<accession>V8NB98</accession>
<keyword evidence="3" id="KW-0716">Sensory transduction</keyword>
<reference evidence="10 11" key="1">
    <citation type="journal article" date="2013" name="Proc. Natl. Acad. Sci. U.S.A.">
        <title>The king cobra genome reveals dynamic gene evolution and adaptation in the snake venom system.</title>
        <authorList>
            <person name="Vonk F.J."/>
            <person name="Casewell N.R."/>
            <person name="Henkel C.V."/>
            <person name="Heimberg A.M."/>
            <person name="Jansen H.J."/>
            <person name="McCleary R.J."/>
            <person name="Kerkkamp H.M."/>
            <person name="Vos R.A."/>
            <person name="Guerreiro I."/>
            <person name="Calvete J.J."/>
            <person name="Wuster W."/>
            <person name="Woods A.E."/>
            <person name="Logan J.M."/>
            <person name="Harrison R.A."/>
            <person name="Castoe T.A."/>
            <person name="de Koning A.P."/>
            <person name="Pollock D.D."/>
            <person name="Yandell M."/>
            <person name="Calderon D."/>
            <person name="Renjifo C."/>
            <person name="Currier R.B."/>
            <person name="Salgado D."/>
            <person name="Pla D."/>
            <person name="Sanz L."/>
            <person name="Hyder A.S."/>
            <person name="Ribeiro J.M."/>
            <person name="Arntzen J.W."/>
            <person name="van den Thillart G.E."/>
            <person name="Boetzer M."/>
            <person name="Pirovano W."/>
            <person name="Dirks R.P."/>
            <person name="Spaink H.P."/>
            <person name="Duboule D."/>
            <person name="McGlinn E."/>
            <person name="Kini R.M."/>
            <person name="Richardson M.K."/>
        </authorList>
    </citation>
    <scope>NUCLEOTIDE SEQUENCE</scope>
    <source>
        <tissue evidence="10">Blood</tissue>
    </source>
</reference>